<keyword evidence="5" id="KW-0675">Receptor</keyword>
<dbReference type="Pfam" id="PF14905">
    <property type="entry name" value="OMP_b-brl_3"/>
    <property type="match status" value="1"/>
</dbReference>
<dbReference type="InterPro" id="IPR036942">
    <property type="entry name" value="Beta-barrel_TonB_sf"/>
</dbReference>
<dbReference type="PANTHER" id="PTHR40980">
    <property type="entry name" value="PLUG DOMAIN-CONTAINING PROTEIN"/>
    <property type="match status" value="1"/>
</dbReference>
<reference evidence="5 6" key="1">
    <citation type="submission" date="2018-06" db="EMBL/GenBank/DDBJ databases">
        <authorList>
            <consortium name="Pathogen Informatics"/>
            <person name="Doyle S."/>
        </authorList>
    </citation>
    <scope>NUCLEOTIDE SEQUENCE [LARGE SCALE GENOMIC DNA]</scope>
    <source>
        <strain evidence="5 6">NCTC11388</strain>
    </source>
</reference>
<evidence type="ECO:0000256" key="3">
    <source>
        <dbReference type="ARBA" id="ARBA00023237"/>
    </source>
</evidence>
<protein>
    <submittedName>
        <fullName evidence="5">Outer membrane cobalamin receptor protein</fullName>
    </submittedName>
</protein>
<dbReference type="Pfam" id="PF13620">
    <property type="entry name" value="CarboxypepD_reg"/>
    <property type="match status" value="1"/>
</dbReference>
<dbReference type="Proteomes" id="UP000254893">
    <property type="component" value="Unassembled WGS sequence"/>
</dbReference>
<dbReference type="GO" id="GO:0009279">
    <property type="term" value="C:cell outer membrane"/>
    <property type="evidence" value="ECO:0007669"/>
    <property type="project" value="UniProtKB-SubCell"/>
</dbReference>
<dbReference type="Gene3D" id="2.60.40.10">
    <property type="entry name" value="Immunoglobulins"/>
    <property type="match status" value="1"/>
</dbReference>
<evidence type="ECO:0000313" key="6">
    <source>
        <dbReference type="Proteomes" id="UP000254893"/>
    </source>
</evidence>
<dbReference type="SUPFAM" id="SSF56935">
    <property type="entry name" value="Porins"/>
    <property type="match status" value="1"/>
</dbReference>
<comment type="subcellular location">
    <subcellularLocation>
        <location evidence="1">Cell outer membrane</location>
    </subcellularLocation>
</comment>
<sequence>MYFIYPDILPLSQRIASIHIMRSTYILFLFIAAALVKASPAFAQSGSSIRGKVVDHAEKTLPYMTVSLHNADNVTETVVTVTDSTGTFTFKNIISGKYYISIKSMAHQDHIGTRFNINPPGANHDIGIIQLIGKSNLMEEIIIEKKKPLIEQQIDKMIVNIENSALSDGSSSLELLNKIPGLSVSADGKVTLKGKSDASVMINGKLTYLSADQLANLLRSTSSLDVTKIEVMTNPSSKYEAAGESGIINIVLKKGLKQGFNGTVNLNGGAGRGAQFGGSINLNYRTSKTNFFAIYNQYYQNLENRMELTRYLLDNTSGEPEFISKQTNLEKPKLRSNNFRVGADFILSPKNSIGFLVNGGFGKFPKYEPTQNDFSNAVTQKLLWRANTLTEGRERWEDMLYNINYVHKFNENGHQLTVDLDHVYHYSKMDQSLLTTYTDEAQQQIRPLSGRIGDIPSRNKVYVGKLDYTLPFENGLKFEAGYKGSLVKTENDLHYDTLQLDQYVPDLKTSNHFIYHESIQAAYINVNKEWGKFNTQIGLRGEYTDTKGEQLTTNETFTKNYFNLFPSVFLTYSINDQHKMQANYSRRVKRPSFWDMNPFRVYTDPFSYYEGNSRLNPSFANSFELGYTLLGKYILTANYSHSEDVVNEIVGRDPSEPNTVFERPTNLGTFTNMGISLTVPLQLTRWWTATYFGNFYHNKYKLPMGESLSIRAGNTLAFNGQNTFSLPHNWRFELGGNYTSGMTVGVHELKSYGVVYSGIQKNFLRNKAMLKLVINDIFMTNQRRYETNYTDIRTFGKINRDSRSALLTFTYRFGGDFSSGKDRSTSSEDIKNRL</sequence>
<dbReference type="Gene3D" id="2.40.170.20">
    <property type="entry name" value="TonB-dependent receptor, beta-barrel domain"/>
    <property type="match status" value="1"/>
</dbReference>
<evidence type="ECO:0000256" key="1">
    <source>
        <dbReference type="ARBA" id="ARBA00004442"/>
    </source>
</evidence>
<evidence type="ECO:0000313" key="5">
    <source>
        <dbReference type="EMBL" id="SUJ10266.1"/>
    </source>
</evidence>
<proteinExistence type="predicted"/>
<evidence type="ECO:0000259" key="4">
    <source>
        <dbReference type="Pfam" id="PF14905"/>
    </source>
</evidence>
<evidence type="ECO:0000256" key="2">
    <source>
        <dbReference type="ARBA" id="ARBA00023136"/>
    </source>
</evidence>
<organism evidence="5 6">
    <name type="scientific">Sphingobacterium spiritivorum</name>
    <name type="common">Flavobacterium spiritivorum</name>
    <dbReference type="NCBI Taxonomy" id="258"/>
    <lineage>
        <taxon>Bacteria</taxon>
        <taxon>Pseudomonadati</taxon>
        <taxon>Bacteroidota</taxon>
        <taxon>Sphingobacteriia</taxon>
        <taxon>Sphingobacteriales</taxon>
        <taxon>Sphingobacteriaceae</taxon>
        <taxon>Sphingobacterium</taxon>
    </lineage>
</organism>
<keyword evidence="2" id="KW-0472">Membrane</keyword>
<dbReference type="Gene3D" id="2.170.130.10">
    <property type="entry name" value="TonB-dependent receptor, plug domain"/>
    <property type="match status" value="1"/>
</dbReference>
<dbReference type="InterPro" id="IPR037066">
    <property type="entry name" value="Plug_dom_sf"/>
</dbReference>
<dbReference type="SUPFAM" id="SSF49478">
    <property type="entry name" value="Cna protein B-type domain"/>
    <property type="match status" value="1"/>
</dbReference>
<dbReference type="PANTHER" id="PTHR40980:SF4">
    <property type="entry name" value="TONB-DEPENDENT RECEPTOR-LIKE BETA-BARREL DOMAIN-CONTAINING PROTEIN"/>
    <property type="match status" value="1"/>
</dbReference>
<dbReference type="EMBL" id="UGYW01000002">
    <property type="protein sequence ID" value="SUJ10266.1"/>
    <property type="molecule type" value="Genomic_DNA"/>
</dbReference>
<dbReference type="AlphaFoldDB" id="A0A380C1U6"/>
<dbReference type="InterPro" id="IPR041700">
    <property type="entry name" value="OMP_b-brl_3"/>
</dbReference>
<feature type="domain" description="Outer membrane protein beta-barrel" evidence="4">
    <location>
        <begin position="407"/>
        <end position="811"/>
    </location>
</feature>
<accession>A0A380C1U6</accession>
<gene>
    <name evidence="5" type="ORF">NCTC11388_02042</name>
</gene>
<dbReference type="InterPro" id="IPR013783">
    <property type="entry name" value="Ig-like_fold"/>
</dbReference>
<keyword evidence="3" id="KW-0998">Cell outer membrane</keyword>
<name>A0A380C1U6_SPHSI</name>